<dbReference type="Proteomes" id="UP000044841">
    <property type="component" value="Unassembled WGS sequence"/>
</dbReference>
<dbReference type="PANTHER" id="PTHR44329:SF214">
    <property type="entry name" value="PROTEIN KINASE DOMAIN-CONTAINING PROTEIN"/>
    <property type="match status" value="1"/>
</dbReference>
<dbReference type="InterPro" id="IPR000719">
    <property type="entry name" value="Prot_kinase_dom"/>
</dbReference>
<dbReference type="InterPro" id="IPR051681">
    <property type="entry name" value="Ser/Thr_Kinases-Pseudokinases"/>
</dbReference>
<evidence type="ECO:0000313" key="2">
    <source>
        <dbReference type="EMBL" id="CUA77212.1"/>
    </source>
</evidence>
<dbReference type="InterPro" id="IPR001245">
    <property type="entry name" value="Ser-Thr/Tyr_kinase_cat_dom"/>
</dbReference>
<evidence type="ECO:0000313" key="3">
    <source>
        <dbReference type="Proteomes" id="UP000044841"/>
    </source>
</evidence>
<gene>
    <name evidence="2" type="ORF">RSOLAG22IIIB_12616</name>
</gene>
<sequence length="411" mass="45400">MCFQIADGITYLHSKQVGIIHGDIKGLNILVSPGPDYTPKITDFGNSAINSYTLQFAKTTSAPNSTLRWTAPEILEGTTKHTKEGDVYSLGMTILEVITGYPPYHGILDVTVMGKVIKGVHPTRPEEYIPSMNEHADNLWTLLTSCWSQDAHNRPTAKVVRAKLESLAKEKFWESPTTIIRSKMSISEVLAHLGDHGCIDVTDELKISKYDKYPASKGHSGRVYSTTLRNGTRVGLKVLGMPVGVTDDGRNHLKVHGDIKGVISHDYMIKLTDFGNGILNEYELKFSNTTAINATLISRRWAAPEIIANGIKATFETDVLTTHQKTILEIISGSMPYKGLDEFVACSNIINGIHPLRPEDSIPTESQHGDALWSTLKKCWAFDPDERPIAVDIRDEMLGITPKDLLAPSIH</sequence>
<dbReference type="GO" id="GO:0004674">
    <property type="term" value="F:protein serine/threonine kinase activity"/>
    <property type="evidence" value="ECO:0007669"/>
    <property type="project" value="TreeGrafter"/>
</dbReference>
<accession>A0A0K6GF26</accession>
<feature type="domain" description="Protein kinase" evidence="1">
    <location>
        <begin position="1"/>
        <end position="167"/>
    </location>
</feature>
<dbReference type="SMART" id="SM00220">
    <property type="entry name" value="S_TKc"/>
    <property type="match status" value="1"/>
</dbReference>
<proteinExistence type="predicted"/>
<dbReference type="EMBL" id="CYGV01001797">
    <property type="protein sequence ID" value="CUA77212.1"/>
    <property type="molecule type" value="Genomic_DNA"/>
</dbReference>
<dbReference type="AlphaFoldDB" id="A0A0K6GF26"/>
<dbReference type="InterPro" id="IPR011009">
    <property type="entry name" value="Kinase-like_dom_sf"/>
</dbReference>
<evidence type="ECO:0000259" key="1">
    <source>
        <dbReference type="PROSITE" id="PS50011"/>
    </source>
</evidence>
<dbReference type="InterPro" id="IPR008271">
    <property type="entry name" value="Ser/Thr_kinase_AS"/>
</dbReference>
<dbReference type="PANTHER" id="PTHR44329">
    <property type="entry name" value="SERINE/THREONINE-PROTEIN KINASE TNNI3K-RELATED"/>
    <property type="match status" value="1"/>
</dbReference>
<reference evidence="2 3" key="1">
    <citation type="submission" date="2015-07" db="EMBL/GenBank/DDBJ databases">
        <authorList>
            <person name="Noorani M."/>
        </authorList>
    </citation>
    <scope>NUCLEOTIDE SEQUENCE [LARGE SCALE GENOMIC DNA]</scope>
    <source>
        <strain evidence="2">BBA 69670</strain>
    </source>
</reference>
<dbReference type="GO" id="GO:0005524">
    <property type="term" value="F:ATP binding"/>
    <property type="evidence" value="ECO:0007669"/>
    <property type="project" value="InterPro"/>
</dbReference>
<dbReference type="Pfam" id="PF00069">
    <property type="entry name" value="Pkinase"/>
    <property type="match status" value="1"/>
</dbReference>
<dbReference type="SUPFAM" id="SSF56112">
    <property type="entry name" value="Protein kinase-like (PK-like)"/>
    <property type="match status" value="2"/>
</dbReference>
<dbReference type="PROSITE" id="PS00108">
    <property type="entry name" value="PROTEIN_KINASE_ST"/>
    <property type="match status" value="1"/>
</dbReference>
<keyword evidence="3" id="KW-1185">Reference proteome</keyword>
<dbReference type="PROSITE" id="PS50011">
    <property type="entry name" value="PROTEIN_KINASE_DOM"/>
    <property type="match status" value="1"/>
</dbReference>
<dbReference type="Gene3D" id="1.10.510.10">
    <property type="entry name" value="Transferase(Phosphotransferase) domain 1"/>
    <property type="match status" value="2"/>
</dbReference>
<protein>
    <recommendedName>
        <fullName evidence="1">Protein kinase domain-containing protein</fullName>
    </recommendedName>
</protein>
<organism evidence="2 3">
    <name type="scientific">Rhizoctonia solani</name>
    <dbReference type="NCBI Taxonomy" id="456999"/>
    <lineage>
        <taxon>Eukaryota</taxon>
        <taxon>Fungi</taxon>
        <taxon>Dikarya</taxon>
        <taxon>Basidiomycota</taxon>
        <taxon>Agaricomycotina</taxon>
        <taxon>Agaricomycetes</taxon>
        <taxon>Cantharellales</taxon>
        <taxon>Ceratobasidiaceae</taxon>
        <taxon>Rhizoctonia</taxon>
    </lineage>
</organism>
<name>A0A0K6GF26_9AGAM</name>
<dbReference type="Pfam" id="PF07714">
    <property type="entry name" value="PK_Tyr_Ser-Thr"/>
    <property type="match status" value="1"/>
</dbReference>